<evidence type="ECO:0000313" key="2">
    <source>
        <dbReference type="Proteomes" id="UP000248745"/>
    </source>
</evidence>
<gene>
    <name evidence="1" type="ORF">DN068_06765</name>
</gene>
<dbReference type="EMBL" id="QKTW01000010">
    <property type="protein sequence ID" value="PZF73693.1"/>
    <property type="molecule type" value="Genomic_DNA"/>
</dbReference>
<keyword evidence="2" id="KW-1185">Reference proteome</keyword>
<dbReference type="Proteomes" id="UP000248745">
    <property type="component" value="Unassembled WGS sequence"/>
</dbReference>
<organism evidence="1 2">
    <name type="scientific">Taibaiella soli</name>
    <dbReference type="NCBI Taxonomy" id="1649169"/>
    <lineage>
        <taxon>Bacteria</taxon>
        <taxon>Pseudomonadati</taxon>
        <taxon>Bacteroidota</taxon>
        <taxon>Chitinophagia</taxon>
        <taxon>Chitinophagales</taxon>
        <taxon>Chitinophagaceae</taxon>
        <taxon>Taibaiella</taxon>
    </lineage>
</organism>
<name>A0A2W2C103_9BACT</name>
<comment type="caution">
    <text evidence="1">The sequence shown here is derived from an EMBL/GenBank/DDBJ whole genome shotgun (WGS) entry which is preliminary data.</text>
</comment>
<sequence>MRVMNRFNSIPNESNLTNRKNIRSDGRLGWGQKIATALARQALPLSTEQLIDLLETDFPVAEKSTDRRVYYTTQIFHACKREWICLHYNSRRKGFYCLPEWYDENGNLPDRFYEIMNL</sequence>
<accession>A0A2W2C103</accession>
<protein>
    <submittedName>
        <fullName evidence="1">Uncharacterized protein</fullName>
    </submittedName>
</protein>
<proteinExistence type="predicted"/>
<reference evidence="1 2" key="1">
    <citation type="submission" date="2018-06" db="EMBL/GenBank/DDBJ databases">
        <title>Mucibacter soli gen. nov., sp. nov., a new member of the family Chitinophagaceae producing mucin.</title>
        <authorList>
            <person name="Kim M.-K."/>
            <person name="Park S."/>
            <person name="Kim T.-S."/>
            <person name="Joung Y."/>
            <person name="Han J.-H."/>
            <person name="Kim S.B."/>
        </authorList>
    </citation>
    <scope>NUCLEOTIDE SEQUENCE [LARGE SCALE GENOMIC DNA]</scope>
    <source>
        <strain evidence="1 2">R1-15</strain>
    </source>
</reference>
<evidence type="ECO:0000313" key="1">
    <source>
        <dbReference type="EMBL" id="PZF73693.1"/>
    </source>
</evidence>
<dbReference type="AlphaFoldDB" id="A0A2W2C103"/>